<gene>
    <name evidence="1" type="ORF">MNB_SV-12-447</name>
</gene>
<name>A0A1W1BEH6_9ZZZZ</name>
<protein>
    <submittedName>
        <fullName evidence="1">Uncharacterized protein</fullName>
    </submittedName>
</protein>
<proteinExistence type="predicted"/>
<organism evidence="1">
    <name type="scientific">hydrothermal vent metagenome</name>
    <dbReference type="NCBI Taxonomy" id="652676"/>
    <lineage>
        <taxon>unclassified sequences</taxon>
        <taxon>metagenomes</taxon>
        <taxon>ecological metagenomes</taxon>
    </lineage>
</organism>
<dbReference type="InterPro" id="IPR024508">
    <property type="entry name" value="DUF3226"/>
</dbReference>
<dbReference type="AlphaFoldDB" id="A0A1W1BEH6"/>
<reference evidence="1" key="1">
    <citation type="submission" date="2016-10" db="EMBL/GenBank/DDBJ databases">
        <authorList>
            <person name="de Groot N.N."/>
        </authorList>
    </citation>
    <scope>NUCLEOTIDE SEQUENCE</scope>
</reference>
<dbReference type="EMBL" id="FPHE01000026">
    <property type="protein sequence ID" value="SFV51960.1"/>
    <property type="molecule type" value="Genomic_DNA"/>
</dbReference>
<accession>A0A1W1BEH6</accession>
<dbReference type="Pfam" id="PF11536">
    <property type="entry name" value="DUF3226"/>
    <property type="match status" value="1"/>
</dbReference>
<sequence>MVAILFEGKSDGKFFKDVLEAYNLPIKNITYYDFKGKDNIFNIGHSYYDEIEDDIKNIGRIEKLFIVVDADNPKDPNPNRGYEASEKKLKEIIEDLDFDIPIDYYIMCDDKKEGYLESFLLSVLDDEQKKCIETFKSCFTYELTDKWVYNSFYKHNEHPFDFNHENFNELKQKLKNLFKEQK</sequence>
<evidence type="ECO:0000313" key="1">
    <source>
        <dbReference type="EMBL" id="SFV51960.1"/>
    </source>
</evidence>